<gene>
    <name evidence="1" type="ORF">GCM10008088_21010</name>
</gene>
<dbReference type="EMBL" id="BMWY01000005">
    <property type="protein sequence ID" value="GGZ59177.1"/>
    <property type="molecule type" value="Genomic_DNA"/>
</dbReference>
<accession>A0ABQ3BVL6</accession>
<comment type="caution">
    <text evidence="1">The sequence shown here is derived from an EMBL/GenBank/DDBJ whole genome shotgun (WGS) entry which is preliminary data.</text>
</comment>
<reference evidence="2" key="1">
    <citation type="journal article" date="2019" name="Int. J. Syst. Evol. Microbiol.">
        <title>The Global Catalogue of Microorganisms (GCM) 10K type strain sequencing project: providing services to taxonomists for standard genome sequencing and annotation.</title>
        <authorList>
            <consortium name="The Broad Institute Genomics Platform"/>
            <consortium name="The Broad Institute Genome Sequencing Center for Infectious Disease"/>
            <person name="Wu L."/>
            <person name="Ma J."/>
        </authorList>
    </citation>
    <scope>NUCLEOTIDE SEQUENCE [LARGE SCALE GENOMIC DNA]</scope>
    <source>
        <strain evidence="2">KCTC 12708</strain>
    </source>
</reference>
<protein>
    <submittedName>
        <fullName evidence="1">Uncharacterized protein</fullName>
    </submittedName>
</protein>
<dbReference type="RefSeq" id="WP_156876759.1">
    <property type="nucleotide sequence ID" value="NZ_BMWY01000005.1"/>
</dbReference>
<name>A0ABQ3BVL6_9FLAO</name>
<dbReference type="Proteomes" id="UP000615593">
    <property type="component" value="Unassembled WGS sequence"/>
</dbReference>
<evidence type="ECO:0000313" key="2">
    <source>
        <dbReference type="Proteomes" id="UP000615593"/>
    </source>
</evidence>
<sequence>MKKSFLAVFLSCILLNACQRSSVNFDWLVGNWIRTNGDDLEQTYEQWQQVSSEEY</sequence>
<organism evidence="1 2">
    <name type="scientific">Mesonia mobilis</name>
    <dbReference type="NCBI Taxonomy" id="369791"/>
    <lineage>
        <taxon>Bacteria</taxon>
        <taxon>Pseudomonadati</taxon>
        <taxon>Bacteroidota</taxon>
        <taxon>Flavobacteriia</taxon>
        <taxon>Flavobacteriales</taxon>
        <taxon>Flavobacteriaceae</taxon>
        <taxon>Mesonia</taxon>
    </lineage>
</organism>
<proteinExistence type="predicted"/>
<evidence type="ECO:0000313" key="1">
    <source>
        <dbReference type="EMBL" id="GGZ59177.1"/>
    </source>
</evidence>
<keyword evidence="2" id="KW-1185">Reference proteome</keyword>
<dbReference type="GeneID" id="94369763"/>